<feature type="transmembrane region" description="Helical" evidence="1">
    <location>
        <begin position="95"/>
        <end position="115"/>
    </location>
</feature>
<dbReference type="EMBL" id="CAOQHR010000002">
    <property type="protein sequence ID" value="CAI6314636.1"/>
    <property type="molecule type" value="Genomic_DNA"/>
</dbReference>
<keyword evidence="1" id="KW-1133">Transmembrane helix</keyword>
<organism evidence="2 3">
    <name type="scientific">Periconia digitata</name>
    <dbReference type="NCBI Taxonomy" id="1303443"/>
    <lineage>
        <taxon>Eukaryota</taxon>
        <taxon>Fungi</taxon>
        <taxon>Dikarya</taxon>
        <taxon>Ascomycota</taxon>
        <taxon>Pezizomycotina</taxon>
        <taxon>Dothideomycetes</taxon>
        <taxon>Pleosporomycetidae</taxon>
        <taxon>Pleosporales</taxon>
        <taxon>Massarineae</taxon>
        <taxon>Periconiaceae</taxon>
        <taxon>Periconia</taxon>
    </lineage>
</organism>
<accession>A0A9W4U7L3</accession>
<protein>
    <submittedName>
        <fullName evidence="2">Uncharacterized protein</fullName>
    </submittedName>
</protein>
<keyword evidence="1" id="KW-0472">Membrane</keyword>
<sequence>MSGASSITTSSSRFDIEDGSPLLPLASSSSSLSFISTSFSSPCSGRLTTRILSFASCFSSSFITSVASPETILQNTPSFPERLEFLIARRHVGDIMLLLLMLRACSCLSFALLMMGGRLSVGENG</sequence>
<evidence type="ECO:0000313" key="2">
    <source>
        <dbReference type="EMBL" id="CAI6314636.1"/>
    </source>
</evidence>
<keyword evidence="3" id="KW-1185">Reference proteome</keyword>
<evidence type="ECO:0000313" key="3">
    <source>
        <dbReference type="Proteomes" id="UP001152607"/>
    </source>
</evidence>
<proteinExistence type="predicted"/>
<name>A0A9W4U7L3_9PLEO</name>
<dbReference type="Proteomes" id="UP001152607">
    <property type="component" value="Unassembled WGS sequence"/>
</dbReference>
<keyword evidence="1" id="KW-0812">Transmembrane</keyword>
<comment type="caution">
    <text evidence="2">The sequence shown here is derived from an EMBL/GenBank/DDBJ whole genome shotgun (WGS) entry which is preliminary data.</text>
</comment>
<evidence type="ECO:0000256" key="1">
    <source>
        <dbReference type="SAM" id="Phobius"/>
    </source>
</evidence>
<gene>
    <name evidence="2" type="ORF">PDIGIT_LOCUS3353</name>
</gene>
<dbReference type="AlphaFoldDB" id="A0A9W4U7L3"/>
<reference evidence="2" key="1">
    <citation type="submission" date="2023-01" db="EMBL/GenBank/DDBJ databases">
        <authorList>
            <person name="Van Ghelder C."/>
            <person name="Rancurel C."/>
        </authorList>
    </citation>
    <scope>NUCLEOTIDE SEQUENCE</scope>
    <source>
        <strain evidence="2">CNCM I-4278</strain>
    </source>
</reference>